<gene>
    <name evidence="2" type="ORF">H3H39_01510</name>
</gene>
<keyword evidence="1" id="KW-0460">Magnesium</keyword>
<keyword evidence="3" id="KW-1185">Reference proteome</keyword>
<dbReference type="Gene3D" id="1.10.4080.10">
    <property type="entry name" value="ADP-ribosylation/Crystallin J1"/>
    <property type="match status" value="1"/>
</dbReference>
<proteinExistence type="predicted"/>
<dbReference type="AlphaFoldDB" id="A0A7W2IIQ0"/>
<accession>A0A7W2IIQ0</accession>
<dbReference type="SUPFAM" id="SSF101478">
    <property type="entry name" value="ADP-ribosylglycohydrolase"/>
    <property type="match status" value="1"/>
</dbReference>
<feature type="binding site" evidence="1">
    <location>
        <position position="213"/>
    </location>
    <ligand>
        <name>Mg(2+)</name>
        <dbReference type="ChEBI" id="CHEBI:18420"/>
        <label>1</label>
    </ligand>
</feature>
<reference evidence="2 3" key="1">
    <citation type="submission" date="2020-07" db="EMBL/GenBank/DDBJ databases">
        <title>Novel species isolated from subtropical streams in China.</title>
        <authorList>
            <person name="Lu H."/>
        </authorList>
    </citation>
    <scope>NUCLEOTIDE SEQUENCE [LARGE SCALE GENOMIC DNA]</scope>
    <source>
        <strain evidence="2 3">LX47W</strain>
    </source>
</reference>
<evidence type="ECO:0000313" key="3">
    <source>
        <dbReference type="Proteomes" id="UP000573499"/>
    </source>
</evidence>
<organism evidence="2 3">
    <name type="scientific">Rugamonas apoptosis</name>
    <dbReference type="NCBI Taxonomy" id="2758570"/>
    <lineage>
        <taxon>Bacteria</taxon>
        <taxon>Pseudomonadati</taxon>
        <taxon>Pseudomonadota</taxon>
        <taxon>Betaproteobacteria</taxon>
        <taxon>Burkholderiales</taxon>
        <taxon>Oxalobacteraceae</taxon>
        <taxon>Telluria group</taxon>
        <taxon>Rugamonas</taxon>
    </lineage>
</organism>
<keyword evidence="1" id="KW-0479">Metal-binding</keyword>
<dbReference type="InterPro" id="IPR005502">
    <property type="entry name" value="Ribosyl_crysJ1"/>
</dbReference>
<feature type="binding site" evidence="1">
    <location>
        <position position="210"/>
    </location>
    <ligand>
        <name>Mg(2+)</name>
        <dbReference type="ChEBI" id="CHEBI:18420"/>
        <label>1</label>
    </ligand>
</feature>
<dbReference type="Proteomes" id="UP000573499">
    <property type="component" value="Unassembled WGS sequence"/>
</dbReference>
<name>A0A7W2IIQ0_9BURK</name>
<dbReference type="PANTHER" id="PTHR16222">
    <property type="entry name" value="ADP-RIBOSYLGLYCOHYDROLASE"/>
    <property type="match status" value="1"/>
</dbReference>
<dbReference type="PANTHER" id="PTHR16222:SF12">
    <property type="entry name" value="ADP-RIBOSYLGLYCOHYDROLASE-RELATED"/>
    <property type="match status" value="1"/>
</dbReference>
<dbReference type="GO" id="GO:0016787">
    <property type="term" value="F:hydrolase activity"/>
    <property type="evidence" value="ECO:0007669"/>
    <property type="project" value="UniProtKB-KW"/>
</dbReference>
<feature type="binding site" evidence="1">
    <location>
        <position position="36"/>
    </location>
    <ligand>
        <name>Mg(2+)</name>
        <dbReference type="ChEBI" id="CHEBI:18420"/>
        <label>1</label>
    </ligand>
</feature>
<feature type="binding site" evidence="1">
    <location>
        <position position="34"/>
    </location>
    <ligand>
        <name>Mg(2+)</name>
        <dbReference type="ChEBI" id="CHEBI:18420"/>
        <label>1</label>
    </ligand>
</feature>
<comment type="cofactor">
    <cofactor evidence="1">
        <name>Mg(2+)</name>
        <dbReference type="ChEBI" id="CHEBI:18420"/>
    </cofactor>
    <text evidence="1">Binds 2 magnesium ions per subunit.</text>
</comment>
<feature type="binding site" evidence="1">
    <location>
        <position position="35"/>
    </location>
    <ligand>
        <name>Mg(2+)</name>
        <dbReference type="ChEBI" id="CHEBI:18420"/>
        <label>1</label>
    </ligand>
</feature>
<evidence type="ECO:0000256" key="1">
    <source>
        <dbReference type="PIRSR" id="PIRSR605502-1"/>
    </source>
</evidence>
<dbReference type="InterPro" id="IPR036705">
    <property type="entry name" value="Ribosyl_crysJ1_sf"/>
</dbReference>
<sequence>MYGALLGDLIGSPWEFNRIKHDRFEMFSAQCAFTDDTIMTVAVADSLLHNVDPAASMRAWAQRVKPQRGGYGAIFWVWLNNPDDEPYGSAGNGGAMRVSAAGMLGSTLDDVLAKATMVTACTHDHHIGLNAAKATAHAIWMAKNHATQNQIRVALEDAYGYDLSRPYEVVQRECFHSELAIPSVPEAITCALQSTSFEDCMRKVVALGGDSDTQAAIAGPIAEMLWGIPEEYMFELRARIPAHMLNIIDAIYIA</sequence>
<dbReference type="RefSeq" id="WP_182151491.1">
    <property type="nucleotide sequence ID" value="NZ_JACEZU010000001.1"/>
</dbReference>
<dbReference type="GO" id="GO:0046872">
    <property type="term" value="F:metal ion binding"/>
    <property type="evidence" value="ECO:0007669"/>
    <property type="project" value="UniProtKB-KW"/>
</dbReference>
<evidence type="ECO:0000313" key="2">
    <source>
        <dbReference type="EMBL" id="MBA5685728.1"/>
    </source>
</evidence>
<feature type="binding site" evidence="1">
    <location>
        <position position="212"/>
    </location>
    <ligand>
        <name>Mg(2+)</name>
        <dbReference type="ChEBI" id="CHEBI:18420"/>
        <label>1</label>
    </ligand>
</feature>
<dbReference type="EMBL" id="JACEZU010000001">
    <property type="protein sequence ID" value="MBA5685728.1"/>
    <property type="molecule type" value="Genomic_DNA"/>
</dbReference>
<dbReference type="InterPro" id="IPR050792">
    <property type="entry name" value="ADP-ribosylglycohydrolase"/>
</dbReference>
<protein>
    <submittedName>
        <fullName evidence="2">ADP-ribosylglycohydrolase family protein</fullName>
    </submittedName>
</protein>
<keyword evidence="2" id="KW-0378">Hydrolase</keyword>
<comment type="caution">
    <text evidence="2">The sequence shown here is derived from an EMBL/GenBank/DDBJ whole genome shotgun (WGS) entry which is preliminary data.</text>
</comment>
<dbReference type="Pfam" id="PF03747">
    <property type="entry name" value="ADP_ribosyl_GH"/>
    <property type="match status" value="1"/>
</dbReference>